<feature type="binding site" evidence="5">
    <location>
        <position position="228"/>
    </location>
    <ligand>
        <name>(2E)-4-hydroxy-3-methylbut-2-enyl diphosphate</name>
        <dbReference type="ChEBI" id="CHEBI:128753"/>
    </ligand>
</feature>
<comment type="pathway">
    <text evidence="5">Isoprenoid biosynthesis; dimethylallyl diphosphate biosynthesis; dimethylallyl diphosphate from (2E)-4-hydroxy-3-methylbutenyl diphosphate: step 1/1.</text>
</comment>
<dbReference type="Proteomes" id="UP000305881">
    <property type="component" value="Chromosome"/>
</dbReference>
<dbReference type="EMBL" id="CP035467">
    <property type="protein sequence ID" value="QCW81256.1"/>
    <property type="molecule type" value="Genomic_DNA"/>
</dbReference>
<feature type="binding site" evidence="5">
    <location>
        <position position="124"/>
    </location>
    <ligand>
        <name>isopentenyl diphosphate</name>
        <dbReference type="ChEBI" id="CHEBI:128769"/>
    </ligand>
</feature>
<dbReference type="UniPathway" id="UPA00056">
    <property type="reaction ID" value="UER00097"/>
</dbReference>
<keyword evidence="7" id="KW-1185">Reference proteome</keyword>
<dbReference type="GO" id="GO:0050992">
    <property type="term" value="P:dimethylallyl diphosphate biosynthetic process"/>
    <property type="evidence" value="ECO:0007669"/>
    <property type="project" value="UniProtKB-UniRule"/>
</dbReference>
<dbReference type="CDD" id="cd13944">
    <property type="entry name" value="lytB_ispH"/>
    <property type="match status" value="1"/>
</dbReference>
<feature type="binding site" evidence="5">
    <location>
        <position position="12"/>
    </location>
    <ligand>
        <name>[4Fe-4S] cluster</name>
        <dbReference type="ChEBI" id="CHEBI:49883"/>
    </ligand>
</feature>
<feature type="binding site" evidence="5">
    <location>
        <position position="229"/>
    </location>
    <ligand>
        <name>isopentenyl diphosphate</name>
        <dbReference type="ChEBI" id="CHEBI:128769"/>
    </ligand>
</feature>
<feature type="binding site" evidence="5">
    <location>
        <position position="96"/>
    </location>
    <ligand>
        <name>[4Fe-4S] cluster</name>
        <dbReference type="ChEBI" id="CHEBI:49883"/>
    </ligand>
</feature>
<dbReference type="GO" id="GO:0019288">
    <property type="term" value="P:isopentenyl diphosphate biosynthetic process, methylerythritol 4-phosphate pathway"/>
    <property type="evidence" value="ECO:0007669"/>
    <property type="project" value="UniProtKB-UniRule"/>
</dbReference>
<dbReference type="Gene3D" id="3.40.50.11270">
    <property type="match status" value="1"/>
</dbReference>
<feature type="binding site" evidence="5">
    <location>
        <position position="41"/>
    </location>
    <ligand>
        <name>dimethylallyl diphosphate</name>
        <dbReference type="ChEBI" id="CHEBI:57623"/>
    </ligand>
</feature>
<comment type="function">
    <text evidence="5">Catalyzes the conversion of 1-hydroxy-2-methyl-2-(E)-butenyl 4-diphosphate (HMBPP) into a mixture of isopentenyl diphosphate (IPP) and dimethylallyl diphosphate (DMAPP). Acts in the terminal step of the DOXP/MEP pathway for isoprenoid precursor biosynthesis.</text>
</comment>
<accession>A0A4P9UP08</accession>
<feature type="binding site" evidence="5">
    <location>
        <position position="74"/>
    </location>
    <ligand>
        <name>isopentenyl diphosphate</name>
        <dbReference type="ChEBI" id="CHEBI:128769"/>
    </ligand>
</feature>
<sequence length="314" mass="34363">MQIILANPRGFCAGVDRAIEIVDQALEAFGAPIYVRHEVVHNRTVVDGLKEKGAIFIEDLSDVPVGSYLIFSAHGVSKKVQEEAEERNLTVFDATCPLVTKVHLQVAKHAKQDREVILIGHAGHPEVEGTMGQYEKCTENGGIYLVETPEDVAKLKVNNPNNLAYVTQTTLSMTDTKVMVDALRARFSSIQEQKKDDICYATQNRQDAVYDLANKTDLILVVGSPNSSNSNRLREIAEQLGKPAYLIDTANDMSREWFDGITAVGVTAGASAPEVLVQEVISQLKAWGGLSITENKGIEEKVVFSLPRGLKKTA</sequence>
<feature type="binding site" evidence="5">
    <location>
        <position position="229"/>
    </location>
    <ligand>
        <name>dimethylallyl diphosphate</name>
        <dbReference type="ChEBI" id="CHEBI:57623"/>
    </ligand>
</feature>
<gene>
    <name evidence="5" type="primary">ispH</name>
    <name evidence="6" type="ORF">EQU24_02540</name>
</gene>
<evidence type="ECO:0000256" key="5">
    <source>
        <dbReference type="HAMAP-Rule" id="MF_00191"/>
    </source>
</evidence>
<evidence type="ECO:0000256" key="1">
    <source>
        <dbReference type="ARBA" id="ARBA00022485"/>
    </source>
</evidence>
<evidence type="ECO:0000313" key="6">
    <source>
        <dbReference type="EMBL" id="QCW81256.1"/>
    </source>
</evidence>
<feature type="binding site" evidence="5">
    <location>
        <position position="124"/>
    </location>
    <ligand>
        <name>dimethylallyl diphosphate</name>
        <dbReference type="ChEBI" id="CHEBI:57623"/>
    </ligand>
</feature>
<dbReference type="GO" id="GO:0046872">
    <property type="term" value="F:metal ion binding"/>
    <property type="evidence" value="ECO:0007669"/>
    <property type="project" value="UniProtKB-KW"/>
</dbReference>
<feature type="active site" description="Proton donor" evidence="5">
    <location>
        <position position="126"/>
    </location>
</feature>
<dbReference type="PANTHER" id="PTHR30426:SF0">
    <property type="entry name" value="4-HYDROXY-3-METHYLBUT-2-ENYL DIPHOSPHATE REDUCTASE"/>
    <property type="match status" value="1"/>
</dbReference>
<keyword evidence="2 5" id="KW-0479">Metal-binding</keyword>
<feature type="binding site" evidence="5">
    <location>
        <position position="199"/>
    </location>
    <ligand>
        <name>[4Fe-4S] cluster</name>
        <dbReference type="ChEBI" id="CHEBI:49883"/>
    </ligand>
</feature>
<name>A0A4P9UP08_METBY</name>
<dbReference type="NCBIfam" id="TIGR00216">
    <property type="entry name" value="ispH_lytB"/>
    <property type="match status" value="1"/>
</dbReference>
<feature type="binding site" evidence="5">
    <location>
        <position position="227"/>
    </location>
    <ligand>
        <name>(2E)-4-hydroxy-3-methylbut-2-enyl diphosphate</name>
        <dbReference type="ChEBI" id="CHEBI:128753"/>
    </ligand>
</feature>
<comment type="cofactor">
    <cofactor evidence="5">
        <name>[4Fe-4S] cluster</name>
        <dbReference type="ChEBI" id="CHEBI:49883"/>
    </cofactor>
    <text evidence="5">Binds 1 [4Fe-4S] cluster per subunit.</text>
</comment>
<proteinExistence type="inferred from homology"/>
<keyword evidence="4 5" id="KW-0411">Iron-sulfur</keyword>
<keyword evidence="3 5" id="KW-0408">Iron</keyword>
<reference evidence="7" key="1">
    <citation type="journal article" date="2019" name="J. Bacteriol.">
        <title>A Mutagenic Screen Identifies a TonB-Dependent Receptor Required for the Lanthanide Metal Switch in the Type I Methanotroph 'Methylotuvimicrobium buryatense' 5GB1C.</title>
        <authorList>
            <person name="Groom J.D."/>
            <person name="Ford S.M."/>
            <person name="Pesesky M.W."/>
            <person name="Lidstrom M.E."/>
        </authorList>
    </citation>
    <scope>NUCLEOTIDE SEQUENCE [LARGE SCALE GENOMIC DNA]</scope>
    <source>
        <strain evidence="7">5GB1C</strain>
    </source>
</reference>
<organism evidence="6 7">
    <name type="scientific">Methylotuvimicrobium buryatense</name>
    <name type="common">Methylomicrobium buryatense</name>
    <dbReference type="NCBI Taxonomy" id="95641"/>
    <lineage>
        <taxon>Bacteria</taxon>
        <taxon>Pseudomonadati</taxon>
        <taxon>Pseudomonadota</taxon>
        <taxon>Gammaproteobacteria</taxon>
        <taxon>Methylococcales</taxon>
        <taxon>Methylococcaceae</taxon>
        <taxon>Methylotuvimicrobium</taxon>
    </lineage>
</organism>
<evidence type="ECO:0000256" key="4">
    <source>
        <dbReference type="ARBA" id="ARBA00023014"/>
    </source>
</evidence>
<dbReference type="OrthoDB" id="9804068at2"/>
<dbReference type="NCBIfam" id="NF002188">
    <property type="entry name" value="PRK01045.1-2"/>
    <property type="match status" value="1"/>
</dbReference>
<keyword evidence="5 6" id="KW-0560">Oxidoreductase</keyword>
<dbReference type="KEGG" id="mbur:EQU24_02540"/>
<feature type="binding site" evidence="5">
    <location>
        <position position="228"/>
    </location>
    <ligand>
        <name>dimethylallyl diphosphate</name>
        <dbReference type="ChEBI" id="CHEBI:57623"/>
    </ligand>
</feature>
<dbReference type="Gene3D" id="3.40.1010.20">
    <property type="entry name" value="4-hydroxy-3-methylbut-2-enyl diphosphate reductase, catalytic domain"/>
    <property type="match status" value="2"/>
</dbReference>
<keyword evidence="1 5" id="KW-0004">4Fe-4S</keyword>
<comment type="catalytic activity">
    <reaction evidence="5">
        <text>isopentenyl diphosphate + 2 oxidized [2Fe-2S]-[ferredoxin] + H2O = (2E)-4-hydroxy-3-methylbut-2-enyl diphosphate + 2 reduced [2Fe-2S]-[ferredoxin] + 2 H(+)</text>
        <dbReference type="Rhea" id="RHEA:24488"/>
        <dbReference type="Rhea" id="RHEA-COMP:10000"/>
        <dbReference type="Rhea" id="RHEA-COMP:10001"/>
        <dbReference type="ChEBI" id="CHEBI:15377"/>
        <dbReference type="ChEBI" id="CHEBI:15378"/>
        <dbReference type="ChEBI" id="CHEBI:33737"/>
        <dbReference type="ChEBI" id="CHEBI:33738"/>
        <dbReference type="ChEBI" id="CHEBI:128753"/>
        <dbReference type="ChEBI" id="CHEBI:128769"/>
        <dbReference type="EC" id="1.17.7.4"/>
    </reaction>
</comment>
<feature type="binding site" evidence="5">
    <location>
        <position position="74"/>
    </location>
    <ligand>
        <name>dimethylallyl diphosphate</name>
        <dbReference type="ChEBI" id="CHEBI:57623"/>
    </ligand>
</feature>
<comment type="similarity">
    <text evidence="5">Belongs to the IspH family.</text>
</comment>
<dbReference type="Pfam" id="PF02401">
    <property type="entry name" value="LYTB"/>
    <property type="match status" value="1"/>
</dbReference>
<dbReference type="PANTHER" id="PTHR30426">
    <property type="entry name" value="4-HYDROXY-3-METHYLBUT-2-ENYL DIPHOSPHATE REDUCTASE"/>
    <property type="match status" value="1"/>
</dbReference>
<feature type="binding site" evidence="5">
    <location>
        <position position="227"/>
    </location>
    <ligand>
        <name>dimethylallyl diphosphate</name>
        <dbReference type="ChEBI" id="CHEBI:57623"/>
    </ligand>
</feature>
<comment type="catalytic activity">
    <reaction evidence="5">
        <text>dimethylallyl diphosphate + 2 oxidized [2Fe-2S]-[ferredoxin] + H2O = (2E)-4-hydroxy-3-methylbut-2-enyl diphosphate + 2 reduced [2Fe-2S]-[ferredoxin] + 2 H(+)</text>
        <dbReference type="Rhea" id="RHEA:24825"/>
        <dbReference type="Rhea" id="RHEA-COMP:10000"/>
        <dbReference type="Rhea" id="RHEA-COMP:10001"/>
        <dbReference type="ChEBI" id="CHEBI:15377"/>
        <dbReference type="ChEBI" id="CHEBI:15378"/>
        <dbReference type="ChEBI" id="CHEBI:33737"/>
        <dbReference type="ChEBI" id="CHEBI:33738"/>
        <dbReference type="ChEBI" id="CHEBI:57623"/>
        <dbReference type="ChEBI" id="CHEBI:128753"/>
        <dbReference type="EC" id="1.17.7.4"/>
    </reaction>
</comment>
<dbReference type="STRING" id="675511.GCA_000341735_02496"/>
<feature type="binding site" evidence="5">
    <location>
        <position position="124"/>
    </location>
    <ligand>
        <name>(2E)-4-hydroxy-3-methylbut-2-enyl diphosphate</name>
        <dbReference type="ChEBI" id="CHEBI:128753"/>
    </ligand>
</feature>
<dbReference type="GO" id="GO:0016114">
    <property type="term" value="P:terpenoid biosynthetic process"/>
    <property type="evidence" value="ECO:0007669"/>
    <property type="project" value="UniProtKB-UniRule"/>
</dbReference>
<feature type="binding site" evidence="5">
    <location>
        <position position="41"/>
    </location>
    <ligand>
        <name>isopentenyl diphosphate</name>
        <dbReference type="ChEBI" id="CHEBI:128769"/>
    </ligand>
</feature>
<dbReference type="GO" id="GO:0051539">
    <property type="term" value="F:4 iron, 4 sulfur cluster binding"/>
    <property type="evidence" value="ECO:0007669"/>
    <property type="project" value="UniProtKB-UniRule"/>
</dbReference>
<dbReference type="EC" id="1.17.7.4" evidence="5"/>
<feature type="binding site" evidence="5">
    <location>
        <position position="41"/>
    </location>
    <ligand>
        <name>(2E)-4-hydroxy-3-methylbut-2-enyl diphosphate</name>
        <dbReference type="ChEBI" id="CHEBI:128753"/>
    </ligand>
</feature>
<feature type="binding site" evidence="5">
    <location>
        <position position="228"/>
    </location>
    <ligand>
        <name>isopentenyl diphosphate</name>
        <dbReference type="ChEBI" id="CHEBI:128769"/>
    </ligand>
</feature>
<feature type="binding site" evidence="5">
    <location>
        <position position="169"/>
    </location>
    <ligand>
        <name>(2E)-4-hydroxy-3-methylbut-2-enyl diphosphate</name>
        <dbReference type="ChEBI" id="CHEBI:128753"/>
    </ligand>
</feature>
<dbReference type="HAMAP" id="MF_00191">
    <property type="entry name" value="IspH"/>
    <property type="match status" value="1"/>
</dbReference>
<evidence type="ECO:0000256" key="3">
    <source>
        <dbReference type="ARBA" id="ARBA00023004"/>
    </source>
</evidence>
<dbReference type="RefSeq" id="WP_026130207.1">
    <property type="nucleotide sequence ID" value="NZ_CP035467.1"/>
</dbReference>
<feature type="binding site" evidence="5">
    <location>
        <position position="227"/>
    </location>
    <ligand>
        <name>isopentenyl diphosphate</name>
        <dbReference type="ChEBI" id="CHEBI:128769"/>
    </ligand>
</feature>
<evidence type="ECO:0000313" key="7">
    <source>
        <dbReference type="Proteomes" id="UP000305881"/>
    </source>
</evidence>
<dbReference type="InterPro" id="IPR003451">
    <property type="entry name" value="LytB/IspH"/>
</dbReference>
<comment type="pathway">
    <text evidence="5">Isoprenoid biosynthesis; isopentenyl diphosphate biosynthesis via DXP pathway; isopentenyl diphosphate from 1-deoxy-D-xylulose 5-phosphate: step 6/6.</text>
</comment>
<feature type="binding site" evidence="5">
    <location>
        <position position="229"/>
    </location>
    <ligand>
        <name>(2E)-4-hydroxy-3-methylbut-2-enyl diphosphate</name>
        <dbReference type="ChEBI" id="CHEBI:128753"/>
    </ligand>
</feature>
<feature type="binding site" evidence="5">
    <location>
        <position position="271"/>
    </location>
    <ligand>
        <name>(2E)-4-hydroxy-3-methylbut-2-enyl diphosphate</name>
        <dbReference type="ChEBI" id="CHEBI:128753"/>
    </ligand>
</feature>
<protein>
    <recommendedName>
        <fullName evidence="5">4-hydroxy-3-methylbut-2-enyl diphosphate reductase</fullName>
        <shortName evidence="5">HMBPP reductase</shortName>
        <ecNumber evidence="5">1.17.7.4</ecNumber>
    </recommendedName>
</protein>
<dbReference type="NCBIfam" id="NF002190">
    <property type="entry name" value="PRK01045.1-4"/>
    <property type="match status" value="1"/>
</dbReference>
<keyword evidence="5" id="KW-0414">Isoprene biosynthesis</keyword>
<evidence type="ECO:0000256" key="2">
    <source>
        <dbReference type="ARBA" id="ARBA00022723"/>
    </source>
</evidence>
<dbReference type="AlphaFoldDB" id="A0A4P9UP08"/>
<feature type="binding site" evidence="5">
    <location>
        <position position="74"/>
    </location>
    <ligand>
        <name>(2E)-4-hydroxy-3-methylbut-2-enyl diphosphate</name>
        <dbReference type="ChEBI" id="CHEBI:128753"/>
    </ligand>
</feature>
<feature type="binding site" evidence="5">
    <location>
        <position position="271"/>
    </location>
    <ligand>
        <name>dimethylallyl diphosphate</name>
        <dbReference type="ChEBI" id="CHEBI:57623"/>
    </ligand>
</feature>
<dbReference type="GO" id="GO:0051745">
    <property type="term" value="F:4-hydroxy-3-methylbut-2-enyl diphosphate reductase activity"/>
    <property type="evidence" value="ECO:0007669"/>
    <property type="project" value="UniProtKB-UniRule"/>
</dbReference>
<feature type="binding site" evidence="5">
    <location>
        <position position="271"/>
    </location>
    <ligand>
        <name>isopentenyl diphosphate</name>
        <dbReference type="ChEBI" id="CHEBI:128769"/>
    </ligand>
</feature>
<dbReference type="UniPathway" id="UPA00059">
    <property type="reaction ID" value="UER00105"/>
</dbReference>